<feature type="domain" description="Cyclic nucleotide-binding" evidence="1">
    <location>
        <begin position="7"/>
        <end position="99"/>
    </location>
</feature>
<dbReference type="EMBL" id="CP032405">
    <property type="protein sequence ID" value="QRF50534.1"/>
    <property type="molecule type" value="Genomic_DNA"/>
</dbReference>
<keyword evidence="3" id="KW-1185">Reference proteome</keyword>
<dbReference type="CDD" id="cd00038">
    <property type="entry name" value="CAP_ED"/>
    <property type="match status" value="1"/>
</dbReference>
<dbReference type="PROSITE" id="PS50042">
    <property type="entry name" value="CNMP_BINDING_3"/>
    <property type="match status" value="1"/>
</dbReference>
<dbReference type="SMART" id="SM00100">
    <property type="entry name" value="cNMP"/>
    <property type="match status" value="1"/>
</dbReference>
<dbReference type="Pfam" id="PF00027">
    <property type="entry name" value="cNMP_binding"/>
    <property type="match status" value="1"/>
</dbReference>
<name>A0ABX7EQC7_9HYPH</name>
<dbReference type="Gene3D" id="2.60.120.10">
    <property type="entry name" value="Jelly Rolls"/>
    <property type="match status" value="1"/>
</dbReference>
<dbReference type="InterPro" id="IPR014710">
    <property type="entry name" value="RmlC-like_jellyroll"/>
</dbReference>
<evidence type="ECO:0000259" key="1">
    <source>
        <dbReference type="PROSITE" id="PS50042"/>
    </source>
</evidence>
<reference evidence="2 3" key="1">
    <citation type="submission" date="2018-09" db="EMBL/GenBank/DDBJ databases">
        <title>Rhizobium sp. MAE2-X.</title>
        <authorList>
            <person name="Lee Y."/>
            <person name="Jeon C.O."/>
        </authorList>
    </citation>
    <scope>NUCLEOTIDE SEQUENCE [LARGE SCALE GENOMIC DNA]</scope>
    <source>
        <strain evidence="2 3">MAE2-X</strain>
    </source>
</reference>
<evidence type="ECO:0000313" key="2">
    <source>
        <dbReference type="EMBL" id="QRF50534.1"/>
    </source>
</evidence>
<dbReference type="InterPro" id="IPR000595">
    <property type="entry name" value="cNMP-bd_dom"/>
</dbReference>
<dbReference type="InterPro" id="IPR018490">
    <property type="entry name" value="cNMP-bd_dom_sf"/>
</dbReference>
<dbReference type="Proteomes" id="UP000596351">
    <property type="component" value="Chromosome"/>
</dbReference>
<organism evidence="2 3">
    <name type="scientific">Rhizobium rosettiformans</name>
    <dbReference type="NCBI Taxonomy" id="1368430"/>
    <lineage>
        <taxon>Bacteria</taxon>
        <taxon>Pseudomonadati</taxon>
        <taxon>Pseudomonadota</taxon>
        <taxon>Alphaproteobacteria</taxon>
        <taxon>Hyphomicrobiales</taxon>
        <taxon>Rhizobiaceae</taxon>
        <taxon>Rhizobium/Agrobacterium group</taxon>
        <taxon>Rhizobium</taxon>
    </lineage>
</organism>
<dbReference type="SUPFAM" id="SSF51206">
    <property type="entry name" value="cAMP-binding domain-like"/>
    <property type="match status" value="1"/>
</dbReference>
<sequence>MRKVLYILGQLNDEDAEWLARTGRIRTCKEGEVLINEGVATQDLYFVLDGEMGVQVKGAGEVARLGRGEVVGEMSFVDSSPPSATILAHGGARVLAVEKAAIDARLRRDNGFAGRFYKAIAIFLADRLRSTMGRMRSTEGLHRDQIMDDELDESILDQISLAGSRFEHMLSILSKVN</sequence>
<proteinExistence type="predicted"/>
<dbReference type="RefSeq" id="WP_203018080.1">
    <property type="nucleotide sequence ID" value="NZ_CP032405.1"/>
</dbReference>
<evidence type="ECO:0000313" key="3">
    <source>
        <dbReference type="Proteomes" id="UP000596351"/>
    </source>
</evidence>
<gene>
    <name evidence="2" type="ORF">D4A92_03245</name>
</gene>
<accession>A0ABX7EQC7</accession>
<protein>
    <submittedName>
        <fullName evidence="2">Cyclic nucleotide-binding protein</fullName>
    </submittedName>
</protein>